<keyword evidence="2" id="KW-1003">Cell membrane</keyword>
<dbReference type="EMBL" id="PXOQ01000009">
    <property type="protein sequence ID" value="PSG88475.1"/>
    <property type="molecule type" value="Genomic_DNA"/>
</dbReference>
<dbReference type="Proteomes" id="UP000238426">
    <property type="component" value="Unassembled WGS sequence"/>
</dbReference>
<comment type="subcellular location">
    <subcellularLocation>
        <location evidence="1">Cell membrane</location>
        <topology evidence="1">Multi-pass membrane protein</topology>
    </subcellularLocation>
</comment>
<evidence type="ECO:0000256" key="1">
    <source>
        <dbReference type="ARBA" id="ARBA00004651"/>
    </source>
</evidence>
<feature type="transmembrane region" description="Helical" evidence="6">
    <location>
        <begin position="375"/>
        <end position="395"/>
    </location>
</feature>
<evidence type="ECO:0000256" key="5">
    <source>
        <dbReference type="ARBA" id="ARBA00023136"/>
    </source>
</evidence>
<dbReference type="AlphaFoldDB" id="A0A2T1N9D3"/>
<keyword evidence="3 6" id="KW-0812">Transmembrane</keyword>
<dbReference type="Pfam" id="PF03739">
    <property type="entry name" value="LptF_LptG"/>
    <property type="match status" value="1"/>
</dbReference>
<dbReference type="RefSeq" id="WP_106463613.1">
    <property type="nucleotide sequence ID" value="NZ_PXOQ01000009.1"/>
</dbReference>
<sequence length="730" mass="83441">MKILDRYILKTFLKTFISVFVILMLIFVLQAIWLYIKELAGKDLDIATVLKFLFYITPTLIPLILPLTILLSSIMVFGSFAENYEFAAMKSTGISLQRAMMSLSIFIGFLALITFFFSNNVIPWAEYESYNLRKNIAKLKPAMVIAEGQFNNIGDDFNIKVEEKSGENGQFLKNIIIHQKTSNRSTNHKTTIAKNGELLSAEDSNILKLVLFDGYYYDDTPPKNPMERRKYPFTKTYFKKYVTNIDLSQLNNIDLDDKQTTDKYSMLNILDLNYAIDSLKKQRIKHNEEFSQTVFKRTNVESLNQNISIDSLNNLNIKKPSNLLSVFEPKKQVQILDYAINTLTSTTSIIENKKLFNTGEQNYLNKHGLALHKKFALAAACIILFFVGAPLGALIRKGGMGLPLVIAIVLFLTYHFIGLFAENSAKSGSLNPVLAAWFSTLIMFPLSIFLTRRATADRGIFEFDHIIEPIKKKLGISFKKNNISKPLLKNELDKEAYIKAKSKYSNSTVNCKIALISYSSSLILLLLYFIFKNNELPALSLSSIQLSALTFIIYTITFVKSLVFRNQYVKLSKETSISIITLLFGYLIFPLAYLKLRYTKYQISELREHKETLVFNKELIKTTKAIKLFKAYNISATIALVSYFIPIIVVPAYFILKNNKLEALGFSGLQLSLFALIVYIIFALKSIQYINKYFKYIGLKEITSFEIILALIAYPYFYKVNNKIVENSQK</sequence>
<feature type="transmembrane region" description="Helical" evidence="6">
    <location>
        <begin position="509"/>
        <end position="531"/>
    </location>
</feature>
<feature type="transmembrane region" description="Helical" evidence="6">
    <location>
        <begin position="52"/>
        <end position="78"/>
    </location>
</feature>
<dbReference type="GO" id="GO:0043190">
    <property type="term" value="C:ATP-binding cassette (ABC) transporter complex"/>
    <property type="evidence" value="ECO:0007669"/>
    <property type="project" value="TreeGrafter"/>
</dbReference>
<gene>
    <name evidence="7" type="ORF">C7H52_09235</name>
</gene>
<keyword evidence="8" id="KW-1185">Reference proteome</keyword>
<proteinExistence type="predicted"/>
<evidence type="ECO:0000313" key="7">
    <source>
        <dbReference type="EMBL" id="PSG88475.1"/>
    </source>
</evidence>
<feature type="transmembrane region" description="Helical" evidence="6">
    <location>
        <begin position="99"/>
        <end position="117"/>
    </location>
</feature>
<protein>
    <submittedName>
        <fullName evidence="7">YjgP/YjgQ family permease</fullName>
    </submittedName>
</protein>
<dbReference type="PANTHER" id="PTHR33529:SF6">
    <property type="entry name" value="YJGP_YJGQ FAMILY PERMEASE"/>
    <property type="match status" value="1"/>
</dbReference>
<feature type="transmembrane region" description="Helical" evidence="6">
    <location>
        <begin position="12"/>
        <end position="36"/>
    </location>
</feature>
<evidence type="ECO:0000256" key="6">
    <source>
        <dbReference type="SAM" id="Phobius"/>
    </source>
</evidence>
<dbReference type="InterPro" id="IPR005495">
    <property type="entry name" value="LptG/LptF_permease"/>
</dbReference>
<organism evidence="7 8">
    <name type="scientific">Aurantibacter aestuarii</name>
    <dbReference type="NCBI Taxonomy" id="1266046"/>
    <lineage>
        <taxon>Bacteria</taxon>
        <taxon>Pseudomonadati</taxon>
        <taxon>Bacteroidota</taxon>
        <taxon>Flavobacteriia</taxon>
        <taxon>Flavobacteriales</taxon>
        <taxon>Flavobacteriaceae</taxon>
        <taxon>Aurantibacter</taxon>
    </lineage>
</organism>
<feature type="transmembrane region" description="Helical" evidence="6">
    <location>
        <begin position="663"/>
        <end position="682"/>
    </location>
</feature>
<comment type="caution">
    <text evidence="7">The sequence shown here is derived from an EMBL/GenBank/DDBJ whole genome shotgun (WGS) entry which is preliminary data.</text>
</comment>
<accession>A0A2T1N9D3</accession>
<dbReference type="GO" id="GO:0015920">
    <property type="term" value="P:lipopolysaccharide transport"/>
    <property type="evidence" value="ECO:0007669"/>
    <property type="project" value="TreeGrafter"/>
</dbReference>
<keyword evidence="5 6" id="KW-0472">Membrane</keyword>
<evidence type="ECO:0000313" key="8">
    <source>
        <dbReference type="Proteomes" id="UP000238426"/>
    </source>
</evidence>
<feature type="transmembrane region" description="Helical" evidence="6">
    <location>
        <begin position="575"/>
        <end position="594"/>
    </location>
</feature>
<evidence type="ECO:0000256" key="4">
    <source>
        <dbReference type="ARBA" id="ARBA00022989"/>
    </source>
</evidence>
<evidence type="ECO:0000256" key="3">
    <source>
        <dbReference type="ARBA" id="ARBA00022692"/>
    </source>
</evidence>
<feature type="transmembrane region" description="Helical" evidence="6">
    <location>
        <begin position="702"/>
        <end position="720"/>
    </location>
</feature>
<feature type="transmembrane region" description="Helical" evidence="6">
    <location>
        <begin position="543"/>
        <end position="563"/>
    </location>
</feature>
<feature type="transmembrane region" description="Helical" evidence="6">
    <location>
        <begin position="402"/>
        <end position="421"/>
    </location>
</feature>
<evidence type="ECO:0000256" key="2">
    <source>
        <dbReference type="ARBA" id="ARBA00022475"/>
    </source>
</evidence>
<dbReference type="PANTHER" id="PTHR33529">
    <property type="entry name" value="SLR0882 PROTEIN-RELATED"/>
    <property type="match status" value="1"/>
</dbReference>
<feature type="transmembrane region" description="Helical" evidence="6">
    <location>
        <begin position="634"/>
        <end position="656"/>
    </location>
</feature>
<reference evidence="7 8" key="1">
    <citation type="submission" date="2018-03" db="EMBL/GenBank/DDBJ databases">
        <title>Mesoflavibacter sp. HG37 and Mesoflavibacter sp. HG96 sp.nov., two marine bacteria isolated from seawater of Western Pacific Ocean.</title>
        <authorList>
            <person name="Cheng H."/>
            <person name="Wu Y.-H."/>
            <person name="Guo L.-L."/>
            <person name="Xu X.-W."/>
        </authorList>
    </citation>
    <scope>NUCLEOTIDE SEQUENCE [LARGE SCALE GENOMIC DNA]</scope>
    <source>
        <strain evidence="7 8">KCTC 32269</strain>
    </source>
</reference>
<keyword evidence="4 6" id="KW-1133">Transmembrane helix</keyword>
<feature type="transmembrane region" description="Helical" evidence="6">
    <location>
        <begin position="433"/>
        <end position="451"/>
    </location>
</feature>
<dbReference type="OrthoDB" id="1096108at2"/>
<name>A0A2T1N9D3_9FLAO</name>